<feature type="transmembrane region" description="Helical" evidence="1">
    <location>
        <begin position="86"/>
        <end position="105"/>
    </location>
</feature>
<evidence type="ECO:0008006" key="4">
    <source>
        <dbReference type="Google" id="ProtNLM"/>
    </source>
</evidence>
<keyword evidence="3" id="KW-1185">Reference proteome</keyword>
<gene>
    <name evidence="2" type="ORF">Pme01_44270</name>
</gene>
<evidence type="ECO:0000313" key="3">
    <source>
        <dbReference type="Proteomes" id="UP000599074"/>
    </source>
</evidence>
<feature type="transmembrane region" description="Helical" evidence="1">
    <location>
        <begin position="255"/>
        <end position="276"/>
    </location>
</feature>
<feature type="transmembrane region" description="Helical" evidence="1">
    <location>
        <begin position="206"/>
        <end position="223"/>
    </location>
</feature>
<sequence>MTTLRKCPATADTSSAAVPTVPRSRVFRDAVAAEWMKLRTLRSTYAFLASSAAATLLGMLILFLLIQSFDQATAAEQANYETADPTVVVMPFVIFFVGSIGAMSITSEFTTGSIGPGLLAVPQRRVLLGAKATTAAAVGLLGGLLFALLAFAGATLLLCDRPAPLNPWPTWTDAMPTVFCAALVVMVTSTVALGLGAVVRSTASTLVTLGGLVLVAPIFAHFLPTTWQLRFGSILLPNLTPQLAGGNHPYLLSQAGAAAVIVVYVVVALGAGALSFSRRDAS</sequence>
<feature type="transmembrane region" description="Helical" evidence="1">
    <location>
        <begin position="174"/>
        <end position="199"/>
    </location>
</feature>
<keyword evidence="1" id="KW-0812">Transmembrane</keyword>
<proteinExistence type="predicted"/>
<dbReference type="RefSeq" id="WP_239088383.1">
    <property type="nucleotide sequence ID" value="NZ_BOON01000041.1"/>
</dbReference>
<reference evidence="2" key="1">
    <citation type="submission" date="2021-01" db="EMBL/GenBank/DDBJ databases">
        <title>Whole genome shotgun sequence of Planosporangium mesophilum NBRC 109066.</title>
        <authorList>
            <person name="Komaki H."/>
            <person name="Tamura T."/>
        </authorList>
    </citation>
    <scope>NUCLEOTIDE SEQUENCE</scope>
    <source>
        <strain evidence="2">NBRC 109066</strain>
    </source>
</reference>
<protein>
    <recommendedName>
        <fullName evidence="4">ABC transporter permease</fullName>
    </recommendedName>
</protein>
<evidence type="ECO:0000256" key="1">
    <source>
        <dbReference type="SAM" id="Phobius"/>
    </source>
</evidence>
<keyword evidence="1" id="KW-1133">Transmembrane helix</keyword>
<dbReference type="EMBL" id="BOON01000041">
    <property type="protein sequence ID" value="GII24830.1"/>
    <property type="molecule type" value="Genomic_DNA"/>
</dbReference>
<organism evidence="2 3">
    <name type="scientific">Planosporangium mesophilum</name>
    <dbReference type="NCBI Taxonomy" id="689768"/>
    <lineage>
        <taxon>Bacteria</taxon>
        <taxon>Bacillati</taxon>
        <taxon>Actinomycetota</taxon>
        <taxon>Actinomycetes</taxon>
        <taxon>Micromonosporales</taxon>
        <taxon>Micromonosporaceae</taxon>
        <taxon>Planosporangium</taxon>
    </lineage>
</organism>
<feature type="transmembrane region" description="Helical" evidence="1">
    <location>
        <begin position="45"/>
        <end position="66"/>
    </location>
</feature>
<name>A0A8J3X1V5_9ACTN</name>
<dbReference type="AlphaFoldDB" id="A0A8J3X1V5"/>
<keyword evidence="1" id="KW-0472">Membrane</keyword>
<dbReference type="Proteomes" id="UP000599074">
    <property type="component" value="Unassembled WGS sequence"/>
</dbReference>
<accession>A0A8J3X1V5</accession>
<evidence type="ECO:0000313" key="2">
    <source>
        <dbReference type="EMBL" id="GII24830.1"/>
    </source>
</evidence>
<feature type="transmembrane region" description="Helical" evidence="1">
    <location>
        <begin position="126"/>
        <end position="154"/>
    </location>
</feature>
<comment type="caution">
    <text evidence="2">The sequence shown here is derived from an EMBL/GenBank/DDBJ whole genome shotgun (WGS) entry which is preliminary data.</text>
</comment>